<dbReference type="GO" id="GO:0000329">
    <property type="term" value="C:fungal-type vacuole membrane"/>
    <property type="evidence" value="ECO:0007669"/>
    <property type="project" value="TreeGrafter"/>
</dbReference>
<feature type="signal peptide" evidence="1">
    <location>
        <begin position="1"/>
        <end position="16"/>
    </location>
</feature>
<gene>
    <name evidence="3" type="ORF">PIIN_02335</name>
</gene>
<dbReference type="Gene3D" id="2.30.180.10">
    <property type="entry name" value="FAS1 domain"/>
    <property type="match status" value="2"/>
</dbReference>
<dbReference type="Pfam" id="PF02469">
    <property type="entry name" value="Fasciclin"/>
    <property type="match status" value="1"/>
</dbReference>
<protein>
    <recommendedName>
        <fullName evidence="2">FAS1 domain-containing protein</fullName>
    </recommendedName>
</protein>
<dbReference type="InParanoid" id="G4TAX8"/>
<sequence length="534" mass="61130">MRVGFAFALLVGGVLAAPADNTRNESDQLRLTQPITNQAQSQVATAHVQHGVKETNQTIYKYLSQQIEFTKLVKIIDWEKSYISVLNSTDDNITFFAPNNKALTPPKRRRDHQRSSLSLAHIYAELERLEAKAQRHEGGDDDDDEEKKKRFKKIVHALLKYHTLPTSLDKPALYRNATYETALKAKDGSFDDQPRRVTASNDLIGRLFINFWAKVEWLSVSAANGYIYTTNHPLIPPPSIMDELFLIDDFSTLSSALQKVGLDDALQWRWKKSSSETQGDGPVVSLFAPNNWAFKRLPARLRLWLFSPAGEKALKKLLQFHIVPNYILHSDWVHKVEDDDESAFDIDGQDWYDEVRAIVTGSPDPTTLINQLRKQFYKWFNPIFTSHPTKEKTVKKCRHHEKKYKRSLMRFVPVPSAWPPHHSPPDITVNITVPTLLDDHSVRFVVAKPKRNEHHPESSIDKHNESEMTPPLARSYVFVHGNPTLVEGTARNGAIYALSRVLHPFKQVHPDGEDVSEEKMWEGWEDWLPAWGNA</sequence>
<name>G4TAX8_SERID</name>
<feature type="domain" description="FAS1" evidence="2">
    <location>
        <begin position="237"/>
        <end position="376"/>
    </location>
</feature>
<evidence type="ECO:0000313" key="4">
    <source>
        <dbReference type="Proteomes" id="UP000007148"/>
    </source>
</evidence>
<dbReference type="PANTHER" id="PTHR10900:SF122">
    <property type="entry name" value="FAS1 DOMAIN-CONTAINING PROTEIN"/>
    <property type="match status" value="1"/>
</dbReference>
<dbReference type="SUPFAM" id="SSF82153">
    <property type="entry name" value="FAS1 domain"/>
    <property type="match status" value="2"/>
</dbReference>
<feature type="chain" id="PRO_5003468332" description="FAS1 domain-containing protein" evidence="1">
    <location>
        <begin position="17"/>
        <end position="534"/>
    </location>
</feature>
<evidence type="ECO:0000259" key="2">
    <source>
        <dbReference type="PROSITE" id="PS50213"/>
    </source>
</evidence>
<dbReference type="OrthoDB" id="7700931at2759"/>
<dbReference type="InterPro" id="IPR036378">
    <property type="entry name" value="FAS1_dom_sf"/>
</dbReference>
<dbReference type="STRING" id="1109443.G4TAX8"/>
<feature type="domain" description="FAS1" evidence="2">
    <location>
        <begin position="56"/>
        <end position="234"/>
    </location>
</feature>
<keyword evidence="1" id="KW-0732">Signal</keyword>
<dbReference type="PANTHER" id="PTHR10900">
    <property type="entry name" value="PERIOSTIN-RELATED"/>
    <property type="match status" value="1"/>
</dbReference>
<comment type="caution">
    <text evidence="3">The sequence shown here is derived from an EMBL/GenBank/DDBJ whole genome shotgun (WGS) entry which is preliminary data.</text>
</comment>
<evidence type="ECO:0000256" key="1">
    <source>
        <dbReference type="SAM" id="SignalP"/>
    </source>
</evidence>
<keyword evidence="4" id="KW-1185">Reference proteome</keyword>
<dbReference type="HOGENOM" id="CLU_026509_0_0_1"/>
<accession>G4TAX8</accession>
<dbReference type="InterPro" id="IPR050904">
    <property type="entry name" value="Adhesion/Biosynth-related"/>
</dbReference>
<dbReference type="GO" id="GO:0005615">
    <property type="term" value="C:extracellular space"/>
    <property type="evidence" value="ECO:0007669"/>
    <property type="project" value="TreeGrafter"/>
</dbReference>
<evidence type="ECO:0000313" key="3">
    <source>
        <dbReference type="EMBL" id="CCA68471.1"/>
    </source>
</evidence>
<dbReference type="PROSITE" id="PS50213">
    <property type="entry name" value="FAS1"/>
    <property type="match status" value="2"/>
</dbReference>
<reference evidence="3 4" key="1">
    <citation type="journal article" date="2011" name="PLoS Pathog.">
        <title>Endophytic Life Strategies Decoded by Genome and Transcriptome Analyses of the Mutualistic Root Symbiont Piriformospora indica.</title>
        <authorList>
            <person name="Zuccaro A."/>
            <person name="Lahrmann U."/>
            <person name="Guldener U."/>
            <person name="Langen G."/>
            <person name="Pfiffi S."/>
            <person name="Biedenkopf D."/>
            <person name="Wong P."/>
            <person name="Samans B."/>
            <person name="Grimm C."/>
            <person name="Basiewicz M."/>
            <person name="Murat C."/>
            <person name="Martin F."/>
            <person name="Kogel K.H."/>
        </authorList>
    </citation>
    <scope>NUCLEOTIDE SEQUENCE [LARGE SCALE GENOMIC DNA]</scope>
    <source>
        <strain evidence="3 4">DSM 11827</strain>
    </source>
</reference>
<dbReference type="eggNOG" id="ENOG502QX3S">
    <property type="taxonomic scope" value="Eukaryota"/>
</dbReference>
<dbReference type="GO" id="GO:0016236">
    <property type="term" value="P:macroautophagy"/>
    <property type="evidence" value="ECO:0007669"/>
    <property type="project" value="TreeGrafter"/>
</dbReference>
<proteinExistence type="predicted"/>
<organism evidence="3 4">
    <name type="scientific">Serendipita indica (strain DSM 11827)</name>
    <name type="common">Root endophyte fungus</name>
    <name type="synonym">Piriformospora indica</name>
    <dbReference type="NCBI Taxonomy" id="1109443"/>
    <lineage>
        <taxon>Eukaryota</taxon>
        <taxon>Fungi</taxon>
        <taxon>Dikarya</taxon>
        <taxon>Basidiomycota</taxon>
        <taxon>Agaricomycotina</taxon>
        <taxon>Agaricomycetes</taxon>
        <taxon>Sebacinales</taxon>
        <taxon>Serendipitaceae</taxon>
        <taxon>Serendipita</taxon>
    </lineage>
</organism>
<dbReference type="InterPro" id="IPR000782">
    <property type="entry name" value="FAS1_domain"/>
</dbReference>
<dbReference type="EMBL" id="CAFZ01000033">
    <property type="protein sequence ID" value="CCA68471.1"/>
    <property type="molecule type" value="Genomic_DNA"/>
</dbReference>
<dbReference type="AlphaFoldDB" id="G4TAX8"/>
<dbReference type="Proteomes" id="UP000007148">
    <property type="component" value="Unassembled WGS sequence"/>
</dbReference>